<keyword evidence="4 7" id="KW-0443">Lipid metabolism</keyword>
<evidence type="ECO:0000256" key="6">
    <source>
        <dbReference type="ARBA" id="ARBA00059664"/>
    </source>
</evidence>
<keyword evidence="3 7" id="KW-0442">Lipid degradation</keyword>
<dbReference type="Gene3D" id="2.60.40.150">
    <property type="entry name" value="C2 domain"/>
    <property type="match status" value="1"/>
</dbReference>
<accession>A0A086TCH5</accession>
<name>A0A086TCH5_HAPC1</name>
<evidence type="ECO:0000256" key="2">
    <source>
        <dbReference type="ARBA" id="ARBA00022801"/>
    </source>
</evidence>
<dbReference type="PROSITE" id="PS50008">
    <property type="entry name" value="PIPLC_Y_DOMAIN"/>
    <property type="match status" value="1"/>
</dbReference>
<dbReference type="GO" id="GO:0051209">
    <property type="term" value="P:release of sequestered calcium ion into cytosol"/>
    <property type="evidence" value="ECO:0007669"/>
    <property type="project" value="TreeGrafter"/>
</dbReference>
<dbReference type="InterPro" id="IPR017946">
    <property type="entry name" value="PLC-like_Pdiesterase_TIM-brl"/>
</dbReference>
<dbReference type="EC" id="3.1.4.11" evidence="7"/>
<dbReference type="InterPro" id="IPR035892">
    <property type="entry name" value="C2_domain_sf"/>
</dbReference>
<evidence type="ECO:0000256" key="3">
    <source>
        <dbReference type="ARBA" id="ARBA00022963"/>
    </source>
</evidence>
<dbReference type="AlphaFoldDB" id="A0A086TCH5"/>
<comment type="caution">
    <text evidence="10">The sequence shown here is derived from an EMBL/GenBank/DDBJ whole genome shotgun (WGS) entry which is preliminary data.</text>
</comment>
<dbReference type="SMART" id="SM00148">
    <property type="entry name" value="PLCXc"/>
    <property type="match status" value="1"/>
</dbReference>
<dbReference type="GO" id="GO:0048015">
    <property type="term" value="P:phosphatidylinositol-mediated signaling"/>
    <property type="evidence" value="ECO:0007669"/>
    <property type="project" value="TreeGrafter"/>
</dbReference>
<evidence type="ECO:0000256" key="1">
    <source>
        <dbReference type="ARBA" id="ARBA00001195"/>
    </source>
</evidence>
<dbReference type="InterPro" id="IPR001711">
    <property type="entry name" value="PLipase_C_Pinositol-sp_Y"/>
</dbReference>
<evidence type="ECO:0000259" key="9">
    <source>
        <dbReference type="PROSITE" id="PS50008"/>
    </source>
</evidence>
<dbReference type="Proteomes" id="UP000029964">
    <property type="component" value="Unassembled WGS sequence"/>
</dbReference>
<sequence>MPLFCGLLVSSSLHSDHYTSSRGLTGHPQSRRHGDLDSPKSTNGSNRRRRQPRTRTWSIFGNSNVDSRNAISQLIHGTAFASPRQHSWRRPPMPKDFSTASSYFHNPPRSGNMSHEMHAVIDQLYHDLRGRDAVLSRENFARFLREIQGETIVPRDQLTYSLGEFRYVWTMLYSRAIASPPPKDLTKPLTNYFISSSHNTYLVGNQLASKSSPEAYRTVLRRGCRCIEIDVWNGDAVTTTATSRQNRADHQRGISGLSGSSLPYMATAVFDTVEDVNESVKNYIGDKSSSHSRSASTTSRVGNVENVSPRSSTLCAADTKDSVDKLEVSGTRLNQSRSRLQLPKGEPIVTHGWTLTAPCGFREVCVAIAESAFTDSGGKVVNDLPLIVSLEVHADCEQQEVMVRIMKEVWGDMLVDKPLEGFDPKFRLPSLQDLRGKILVKVKKAPAKMIAPQNNTVNIPVSTALDDETSDSECEEGPARLLPQKSTSEPVAGGKLDAKRDTTAVQFPICQALGDLAVYTRSEKFHSFDTPEAKKPPHIFSISEKRILELNEKYHREMFKHNKGFFMRAFPAGRRIDSSNPDPSLFWRKGVQMVAMNWQNLDEGMMLNEGMFADEMGYVLKPPGYQSCEKDKETQQEATPGKILDLEITVFAGHHIPLDDDEGSNSRGSSDIRPLVKAELHVEKAEDNRKAGQMQGCTYKRKTDAGKTSHPDFGLHGTKFEFRNVPHVVPELSFLRFKVEDEGTMSSTVLAWACIRLDRLRQGYRFIPLRDMKGNVVEGGKLLVKITKTLR</sequence>
<dbReference type="Gene3D" id="3.20.20.190">
    <property type="entry name" value="Phosphatidylinositol (PI) phosphodiesterase"/>
    <property type="match status" value="2"/>
</dbReference>
<dbReference type="EMBL" id="JPKY01000013">
    <property type="protein sequence ID" value="KFH47057.1"/>
    <property type="molecule type" value="Genomic_DNA"/>
</dbReference>
<dbReference type="InterPro" id="IPR000909">
    <property type="entry name" value="PLipase_C_PInositol-sp_X_dom"/>
</dbReference>
<feature type="region of interest" description="Disordered" evidence="8">
    <location>
        <begin position="466"/>
        <end position="494"/>
    </location>
</feature>
<dbReference type="PROSITE" id="PS50007">
    <property type="entry name" value="PIPLC_X_DOMAIN"/>
    <property type="match status" value="1"/>
</dbReference>
<dbReference type="CDD" id="cd08598">
    <property type="entry name" value="PI-PLC1c_yeast"/>
    <property type="match status" value="1"/>
</dbReference>
<dbReference type="PANTHER" id="PTHR10336:SF82">
    <property type="entry name" value="PHOSPHOINOSITIDE PHOSPHOLIPASE C"/>
    <property type="match status" value="1"/>
</dbReference>
<dbReference type="InterPro" id="IPR001192">
    <property type="entry name" value="PI-PLC_fam"/>
</dbReference>
<evidence type="ECO:0000313" key="10">
    <source>
        <dbReference type="EMBL" id="KFH47057.1"/>
    </source>
</evidence>
<dbReference type="PRINTS" id="PR00390">
    <property type="entry name" value="PHPHLIPASEC"/>
</dbReference>
<feature type="domain" description="PI-PLC Y-box" evidence="9">
    <location>
        <begin position="513"/>
        <end position="623"/>
    </location>
</feature>
<dbReference type="CDD" id="cd00275">
    <property type="entry name" value="C2_PLC_like"/>
    <property type="match status" value="1"/>
</dbReference>
<evidence type="ECO:0000256" key="8">
    <source>
        <dbReference type="SAM" id="MobiDB-lite"/>
    </source>
</evidence>
<keyword evidence="5" id="KW-0807">Transducer</keyword>
<dbReference type="STRING" id="857340.A0A086TCH5"/>
<feature type="compositionally biased region" description="Acidic residues" evidence="8">
    <location>
        <begin position="466"/>
        <end position="476"/>
    </location>
</feature>
<dbReference type="SUPFAM" id="SSF49562">
    <property type="entry name" value="C2 domain (Calcium/lipid-binding domain, CaLB)"/>
    <property type="match status" value="1"/>
</dbReference>
<feature type="region of interest" description="Disordered" evidence="8">
    <location>
        <begin position="284"/>
        <end position="313"/>
    </location>
</feature>
<dbReference type="GO" id="GO:0004435">
    <property type="term" value="F:phosphatidylinositol-4,5-bisphosphate phospholipase C activity"/>
    <property type="evidence" value="ECO:0007669"/>
    <property type="project" value="UniProtKB-EC"/>
</dbReference>
<organism evidence="10 11">
    <name type="scientific">Hapsidospora chrysogenum (strain ATCC 11550 / CBS 779.69 / DSM 880 / IAM 14645 / JCM 23072 / IMI 49137)</name>
    <name type="common">Acremonium chrysogenum</name>
    <dbReference type="NCBI Taxonomy" id="857340"/>
    <lineage>
        <taxon>Eukaryota</taxon>
        <taxon>Fungi</taxon>
        <taxon>Dikarya</taxon>
        <taxon>Ascomycota</taxon>
        <taxon>Pezizomycotina</taxon>
        <taxon>Sordariomycetes</taxon>
        <taxon>Hypocreomycetidae</taxon>
        <taxon>Hypocreales</taxon>
        <taxon>Bionectriaceae</taxon>
        <taxon>Hapsidospora</taxon>
    </lineage>
</organism>
<evidence type="ECO:0000256" key="5">
    <source>
        <dbReference type="ARBA" id="ARBA00023224"/>
    </source>
</evidence>
<feature type="region of interest" description="Disordered" evidence="8">
    <location>
        <begin position="16"/>
        <end position="54"/>
    </location>
</feature>
<comment type="function">
    <text evidence="6">The production of the second messenger molecules diacylglycerol (DAG) and inositol 1,4,5-trisphosphate (IP3) is mediated by activated phosphatidylinositol-specific phospholipase C enzymes.</text>
</comment>
<keyword evidence="2 7" id="KW-0378">Hydrolase</keyword>
<dbReference type="Pfam" id="PF00388">
    <property type="entry name" value="PI-PLC-X"/>
    <property type="match status" value="1"/>
</dbReference>
<proteinExistence type="predicted"/>
<evidence type="ECO:0000313" key="11">
    <source>
        <dbReference type="Proteomes" id="UP000029964"/>
    </source>
</evidence>
<gene>
    <name evidence="10" type="ORF">ACRE_021730</name>
</gene>
<feature type="compositionally biased region" description="Low complexity" evidence="8">
    <location>
        <begin position="291"/>
        <end position="300"/>
    </location>
</feature>
<dbReference type="HOGENOM" id="CLU_002738_3_0_1"/>
<comment type="catalytic activity">
    <reaction evidence="1 7">
        <text>a 1,2-diacyl-sn-glycero-3-phospho-(1D-myo-inositol-4,5-bisphosphate) + H2O = 1D-myo-inositol 1,4,5-trisphosphate + a 1,2-diacyl-sn-glycerol + H(+)</text>
        <dbReference type="Rhea" id="RHEA:33179"/>
        <dbReference type="ChEBI" id="CHEBI:15377"/>
        <dbReference type="ChEBI" id="CHEBI:15378"/>
        <dbReference type="ChEBI" id="CHEBI:17815"/>
        <dbReference type="ChEBI" id="CHEBI:58456"/>
        <dbReference type="ChEBI" id="CHEBI:203600"/>
        <dbReference type="EC" id="3.1.4.11"/>
    </reaction>
</comment>
<dbReference type="GO" id="GO:0016042">
    <property type="term" value="P:lipid catabolic process"/>
    <property type="evidence" value="ECO:0007669"/>
    <property type="project" value="UniProtKB-KW"/>
</dbReference>
<protein>
    <recommendedName>
        <fullName evidence="7">Phosphoinositide phospholipase C</fullName>
        <ecNumber evidence="7">3.1.4.11</ecNumber>
    </recommendedName>
</protein>
<keyword evidence="11" id="KW-1185">Reference proteome</keyword>
<dbReference type="SMART" id="SM00149">
    <property type="entry name" value="PLCYc"/>
    <property type="match status" value="1"/>
</dbReference>
<dbReference type="SUPFAM" id="SSF51695">
    <property type="entry name" value="PLC-like phosphodiesterases"/>
    <property type="match status" value="1"/>
</dbReference>
<dbReference type="PANTHER" id="PTHR10336">
    <property type="entry name" value="PHOSPHOINOSITIDE-SPECIFIC PHOSPHOLIPASE C FAMILY PROTEIN"/>
    <property type="match status" value="1"/>
</dbReference>
<evidence type="ECO:0000256" key="7">
    <source>
        <dbReference type="RuleBase" id="RU361133"/>
    </source>
</evidence>
<reference evidence="11" key="1">
    <citation type="journal article" date="2014" name="Genome Announc.">
        <title>Genome sequence and annotation of Acremonium chrysogenum, producer of the beta-lactam antibiotic cephalosporin C.</title>
        <authorList>
            <person name="Terfehr D."/>
            <person name="Dahlmann T.A."/>
            <person name="Specht T."/>
            <person name="Zadra I."/>
            <person name="Kuernsteiner H."/>
            <person name="Kueck U."/>
        </authorList>
    </citation>
    <scope>NUCLEOTIDE SEQUENCE [LARGE SCALE GENOMIC DNA]</scope>
    <source>
        <strain evidence="11">ATCC 11550 / CBS 779.69 / DSM 880 / IAM 14645 / JCM 23072 / IMI 49137</strain>
    </source>
</reference>
<dbReference type="FunFam" id="3.20.20.190:FF:000039">
    <property type="entry name" value="Phosphoinositide phospholipase C"/>
    <property type="match status" value="1"/>
</dbReference>
<dbReference type="Pfam" id="PF00387">
    <property type="entry name" value="PI-PLC-Y"/>
    <property type="match status" value="1"/>
</dbReference>
<evidence type="ECO:0000256" key="4">
    <source>
        <dbReference type="ARBA" id="ARBA00023098"/>
    </source>
</evidence>
<dbReference type="OrthoDB" id="269822at2759"/>